<reference evidence="4" key="2">
    <citation type="submission" date="2011-02" db="EMBL/GenBank/DDBJ databases">
        <title>The complete genome of Syntrophobotulus glycolicus DSM 8271.</title>
        <authorList>
            <person name="Lucas S."/>
            <person name="Copeland A."/>
            <person name="Lapidus A."/>
            <person name="Bruce D."/>
            <person name="Goodwin L."/>
            <person name="Pitluck S."/>
            <person name="Kyrpides N."/>
            <person name="Mavromatis K."/>
            <person name="Pagani I."/>
            <person name="Ivanova N."/>
            <person name="Mikhailova N."/>
            <person name="Chertkov O."/>
            <person name="Held B."/>
            <person name="Detter J.C."/>
            <person name="Tapia R."/>
            <person name="Han C."/>
            <person name="Land M."/>
            <person name="Hauser L."/>
            <person name="Markowitz V."/>
            <person name="Cheng J.-F."/>
            <person name="Hugenholtz P."/>
            <person name="Woyke T."/>
            <person name="Wu D."/>
            <person name="Spring S."/>
            <person name="Schroeder M."/>
            <person name="Brambilla E."/>
            <person name="Klenk H.-P."/>
            <person name="Eisen J.A."/>
        </authorList>
    </citation>
    <scope>NUCLEOTIDE SEQUENCE [LARGE SCALE GENOMIC DNA]</scope>
    <source>
        <strain evidence="4">DSM 8271 / FlGlyR</strain>
    </source>
</reference>
<reference evidence="3 4" key="1">
    <citation type="journal article" date="2011" name="Stand. Genomic Sci.">
        <title>Complete genome sequence of Syntrophobotulus glycolicus type strain (FlGlyR).</title>
        <authorList>
            <person name="Han C."/>
            <person name="Mwirichia R."/>
            <person name="Chertkov O."/>
            <person name="Held B."/>
            <person name="Lapidus A."/>
            <person name="Nolan M."/>
            <person name="Lucas S."/>
            <person name="Hammon N."/>
            <person name="Deshpande S."/>
            <person name="Cheng J.F."/>
            <person name="Tapia R."/>
            <person name="Goodwin L."/>
            <person name="Pitluck S."/>
            <person name="Huntemann M."/>
            <person name="Liolios K."/>
            <person name="Ivanova N."/>
            <person name="Pagani I."/>
            <person name="Mavromatis K."/>
            <person name="Ovchinikova G."/>
            <person name="Pati A."/>
            <person name="Chen A."/>
            <person name="Palaniappan K."/>
            <person name="Land M."/>
            <person name="Hauser L."/>
            <person name="Brambilla E.M."/>
            <person name="Rohde M."/>
            <person name="Spring S."/>
            <person name="Sikorski J."/>
            <person name="Goker M."/>
            <person name="Woyke T."/>
            <person name="Bristow J."/>
            <person name="Eisen J.A."/>
            <person name="Markowitz V."/>
            <person name="Hugenholtz P."/>
            <person name="Kyrpides N.C."/>
            <person name="Klenk H.P."/>
            <person name="Detter J.C."/>
        </authorList>
    </citation>
    <scope>NUCLEOTIDE SEQUENCE [LARGE SCALE GENOMIC DNA]</scope>
    <source>
        <strain evidence="4">DSM 8271 / FlGlyR</strain>
    </source>
</reference>
<dbReference type="Gene3D" id="3.30.450.40">
    <property type="match status" value="1"/>
</dbReference>
<dbReference type="InterPro" id="IPR013767">
    <property type="entry name" value="PAS_fold"/>
</dbReference>
<dbReference type="InterPro" id="IPR003607">
    <property type="entry name" value="HD/PDEase_dom"/>
</dbReference>
<dbReference type="Pfam" id="PF01590">
    <property type="entry name" value="GAF"/>
    <property type="match status" value="1"/>
</dbReference>
<dbReference type="STRING" id="645991.Sgly_1728"/>
<dbReference type="InterPro" id="IPR037522">
    <property type="entry name" value="HD_GYP_dom"/>
</dbReference>
<dbReference type="NCBIfam" id="TIGR00229">
    <property type="entry name" value="sensory_box"/>
    <property type="match status" value="1"/>
</dbReference>
<dbReference type="Gene3D" id="3.30.70.270">
    <property type="match status" value="1"/>
</dbReference>
<feature type="domain" description="GGDEF" evidence="1">
    <location>
        <begin position="360"/>
        <end position="491"/>
    </location>
</feature>
<dbReference type="HOGENOM" id="CLU_000445_92_5_9"/>
<dbReference type="Gene3D" id="1.10.3210.10">
    <property type="entry name" value="Hypothetical protein af1432"/>
    <property type="match status" value="1"/>
</dbReference>
<dbReference type="SMART" id="SM00471">
    <property type="entry name" value="HDc"/>
    <property type="match status" value="1"/>
</dbReference>
<dbReference type="eggNOG" id="COG2203">
    <property type="taxonomic scope" value="Bacteria"/>
</dbReference>
<dbReference type="NCBIfam" id="TIGR00254">
    <property type="entry name" value="GGDEF"/>
    <property type="match status" value="1"/>
</dbReference>
<dbReference type="SUPFAM" id="SSF55785">
    <property type="entry name" value="PYP-like sensor domain (PAS domain)"/>
    <property type="match status" value="1"/>
</dbReference>
<dbReference type="Pfam" id="PF00990">
    <property type="entry name" value="GGDEF"/>
    <property type="match status" value="1"/>
</dbReference>
<dbReference type="SUPFAM" id="SSF55073">
    <property type="entry name" value="Nucleotide cyclase"/>
    <property type="match status" value="1"/>
</dbReference>
<dbReference type="EMBL" id="CP002547">
    <property type="protein sequence ID" value="ADY56025.1"/>
    <property type="molecule type" value="Genomic_DNA"/>
</dbReference>
<dbReference type="PANTHER" id="PTHR43155">
    <property type="entry name" value="CYCLIC DI-GMP PHOSPHODIESTERASE PA4108-RELATED"/>
    <property type="match status" value="1"/>
</dbReference>
<dbReference type="AlphaFoldDB" id="F0SYY8"/>
<dbReference type="CDD" id="cd00077">
    <property type="entry name" value="HDc"/>
    <property type="match status" value="1"/>
</dbReference>
<dbReference type="GO" id="GO:0006355">
    <property type="term" value="P:regulation of DNA-templated transcription"/>
    <property type="evidence" value="ECO:0007669"/>
    <property type="project" value="InterPro"/>
</dbReference>
<evidence type="ECO:0000313" key="3">
    <source>
        <dbReference type="EMBL" id="ADY56025.1"/>
    </source>
</evidence>
<dbReference type="CDD" id="cd01949">
    <property type="entry name" value="GGDEF"/>
    <property type="match status" value="1"/>
</dbReference>
<dbReference type="InterPro" id="IPR029787">
    <property type="entry name" value="Nucleotide_cyclase"/>
</dbReference>
<evidence type="ECO:0000259" key="1">
    <source>
        <dbReference type="PROSITE" id="PS50887"/>
    </source>
</evidence>
<dbReference type="KEGG" id="sgy:Sgly_1728"/>
<proteinExistence type="predicted"/>
<dbReference type="InterPro" id="IPR029016">
    <property type="entry name" value="GAF-like_dom_sf"/>
</dbReference>
<dbReference type="SUPFAM" id="SSF109604">
    <property type="entry name" value="HD-domain/PDEase-like"/>
    <property type="match status" value="1"/>
</dbReference>
<evidence type="ECO:0000259" key="2">
    <source>
        <dbReference type="PROSITE" id="PS51832"/>
    </source>
</evidence>
<dbReference type="InterPro" id="IPR003018">
    <property type="entry name" value="GAF"/>
</dbReference>
<dbReference type="OrthoDB" id="9798833at2"/>
<dbReference type="eggNOG" id="COG2199">
    <property type="taxonomic scope" value="Bacteria"/>
</dbReference>
<dbReference type="SMART" id="SM00267">
    <property type="entry name" value="GGDEF"/>
    <property type="match status" value="1"/>
</dbReference>
<dbReference type="InterPro" id="IPR000014">
    <property type="entry name" value="PAS"/>
</dbReference>
<name>F0SYY8_SYNGF</name>
<dbReference type="eggNOG" id="COG2206">
    <property type="taxonomic scope" value="Bacteria"/>
</dbReference>
<dbReference type="SUPFAM" id="SSF55781">
    <property type="entry name" value="GAF domain-like"/>
    <property type="match status" value="1"/>
</dbReference>
<dbReference type="Gene3D" id="3.30.450.20">
    <property type="entry name" value="PAS domain"/>
    <property type="match status" value="1"/>
</dbReference>
<dbReference type="InterPro" id="IPR000160">
    <property type="entry name" value="GGDEF_dom"/>
</dbReference>
<organism evidence="3 4">
    <name type="scientific">Syntrophobotulus glycolicus (strain DSM 8271 / FlGlyR)</name>
    <dbReference type="NCBI Taxonomy" id="645991"/>
    <lineage>
        <taxon>Bacteria</taxon>
        <taxon>Bacillati</taxon>
        <taxon>Bacillota</taxon>
        <taxon>Clostridia</taxon>
        <taxon>Eubacteriales</taxon>
        <taxon>Desulfitobacteriaceae</taxon>
        <taxon>Syntrophobotulus</taxon>
    </lineage>
</organism>
<dbReference type="InterPro" id="IPR035965">
    <property type="entry name" value="PAS-like_dom_sf"/>
</dbReference>
<dbReference type="InterPro" id="IPR043128">
    <property type="entry name" value="Rev_trsase/Diguanyl_cyclase"/>
</dbReference>
<sequence>MHLQELSSNNTILNELSDEELIGKYHHFGDIVFKISSGFDQFALDQYEAHMNWSLEKIGEYFEADRAFLYQYTEDGNTLSLSTKWCKFPIESRIVHYQDLSAEKHGWLFSKINQGNRHFIFIDDLDALPPEAHQEKEMFRENNTRSFFAVVLRMQNKSIGLMGLETVRKKCMWTKHHLALFGIASGVFAQALGKKWSAKKLLSETDLMSVTLNTLQEAVITTNPDLEIIMLNRAAEKITGLVEKCALHKKITKVLQISPEKRKKFRNIWEDLEAGADLMEIEDLVLTDKWQNNKSISLSVSSILNQEEIIGRVFVIKDITVRKRSEEEIRSLGYYDGLTGLYNRAFFEMELLKYNSPSFLPLSIVIADCNGLKIVNDAFGHEEGDRLLCKTAQIIKDSCRKDDIVARIGGDEFAIILPGIGKADVEKRIVERIKKVCVQEKNLVVSPSLAMGIATKERPQEDINVIRRKAEDYMYSIKLTENKSMRSSMLMSLRKSLEERTHETEDHASRMRTLSTELGKKIGLNEAQMTEIALLALLHDIGKISTPSDILNKPGKLNDDEWAIMKKHSEAGYRIAVSSPELAFIADYILGHHERWDGKGYPEGLKRYQIPLPSRMIAVVDAYDAMTNNRSYKKVLSKEEAIEELNRNAGTQFDPAIVNAFIQMLKAQNEENSVKSKL</sequence>
<protein>
    <submittedName>
        <fullName evidence="3">Diguanylate cyclase and metal dependent phosphohydrolase</fullName>
    </submittedName>
</protein>
<keyword evidence="4" id="KW-1185">Reference proteome</keyword>
<feature type="domain" description="HD-GYP" evidence="2">
    <location>
        <begin position="482"/>
        <end position="677"/>
    </location>
</feature>
<dbReference type="Pfam" id="PF13487">
    <property type="entry name" value="HD_5"/>
    <property type="match status" value="1"/>
</dbReference>
<dbReference type="eggNOG" id="COG5002">
    <property type="taxonomic scope" value="Bacteria"/>
</dbReference>
<dbReference type="PANTHER" id="PTHR43155:SF2">
    <property type="entry name" value="CYCLIC DI-GMP PHOSPHODIESTERASE PA4108"/>
    <property type="match status" value="1"/>
</dbReference>
<dbReference type="RefSeq" id="WP_013624893.1">
    <property type="nucleotide sequence ID" value="NC_015172.1"/>
</dbReference>
<accession>F0SYY8</accession>
<dbReference type="PROSITE" id="PS50887">
    <property type="entry name" value="GGDEF"/>
    <property type="match status" value="1"/>
</dbReference>
<dbReference type="Pfam" id="PF00989">
    <property type="entry name" value="PAS"/>
    <property type="match status" value="1"/>
</dbReference>
<evidence type="ECO:0000313" key="4">
    <source>
        <dbReference type="Proteomes" id="UP000007488"/>
    </source>
</evidence>
<dbReference type="PROSITE" id="PS51832">
    <property type="entry name" value="HD_GYP"/>
    <property type="match status" value="1"/>
</dbReference>
<dbReference type="Proteomes" id="UP000007488">
    <property type="component" value="Chromosome"/>
</dbReference>
<gene>
    <name evidence="3" type="ordered locus">Sgly_1728</name>
</gene>